<dbReference type="SUPFAM" id="SSF47323">
    <property type="entry name" value="Anticodon-binding domain of a subclass of class I aminoacyl-tRNA synthetases"/>
    <property type="match status" value="1"/>
</dbReference>
<dbReference type="Pfam" id="PF00133">
    <property type="entry name" value="tRNA-synt_1"/>
    <property type="match status" value="2"/>
</dbReference>
<dbReference type="Gene3D" id="3.40.50.620">
    <property type="entry name" value="HUPs"/>
    <property type="match status" value="1"/>
</dbReference>
<dbReference type="EC" id="6.1.1.4" evidence="2"/>
<evidence type="ECO:0000256" key="7">
    <source>
        <dbReference type="ARBA" id="ARBA00023146"/>
    </source>
</evidence>
<dbReference type="InterPro" id="IPR025709">
    <property type="entry name" value="Leu_tRNA-synth_edit"/>
</dbReference>
<gene>
    <name evidence="12" type="ORF">RFULGI_LOCUS6256</name>
</gene>
<evidence type="ECO:0000256" key="9">
    <source>
        <dbReference type="SAM" id="MobiDB-lite"/>
    </source>
</evidence>
<name>A0A9N9G9W9_9GLOM</name>
<feature type="region of interest" description="Disordered" evidence="9">
    <location>
        <begin position="685"/>
        <end position="705"/>
    </location>
</feature>
<evidence type="ECO:0000313" key="12">
    <source>
        <dbReference type="EMBL" id="CAG8591778.1"/>
    </source>
</evidence>
<evidence type="ECO:0000313" key="13">
    <source>
        <dbReference type="Proteomes" id="UP000789396"/>
    </source>
</evidence>
<feature type="compositionally biased region" description="Basic and acidic residues" evidence="9">
    <location>
        <begin position="737"/>
        <end position="755"/>
    </location>
</feature>
<keyword evidence="3" id="KW-0436">Ligase</keyword>
<feature type="domain" description="Leucyl-tRNA synthetase editing" evidence="11">
    <location>
        <begin position="944"/>
        <end position="982"/>
    </location>
</feature>
<evidence type="ECO:0000259" key="11">
    <source>
        <dbReference type="Pfam" id="PF13603"/>
    </source>
</evidence>
<feature type="domain" description="Aminoacyl-tRNA synthetase class Ia" evidence="10">
    <location>
        <begin position="1072"/>
        <end position="1133"/>
    </location>
</feature>
<keyword evidence="7" id="KW-0030">Aminoacyl-tRNA synthetase</keyword>
<feature type="region of interest" description="Disordered" evidence="9">
    <location>
        <begin position="717"/>
        <end position="755"/>
    </location>
</feature>
<comment type="caution">
    <text evidence="12">The sequence shown here is derived from an EMBL/GenBank/DDBJ whole genome shotgun (WGS) entry which is preliminary data.</text>
</comment>
<evidence type="ECO:0000256" key="4">
    <source>
        <dbReference type="ARBA" id="ARBA00022741"/>
    </source>
</evidence>
<reference evidence="12" key="1">
    <citation type="submission" date="2021-06" db="EMBL/GenBank/DDBJ databases">
        <authorList>
            <person name="Kallberg Y."/>
            <person name="Tangrot J."/>
            <person name="Rosling A."/>
        </authorList>
    </citation>
    <scope>NUCLEOTIDE SEQUENCE</scope>
    <source>
        <strain evidence="12">IN212</strain>
    </source>
</reference>
<feature type="non-terminal residue" evidence="12">
    <location>
        <position position="1"/>
    </location>
</feature>
<keyword evidence="4" id="KW-0547">Nucleotide-binding</keyword>
<dbReference type="Gene3D" id="1.10.730.10">
    <property type="entry name" value="Isoleucyl-tRNA Synthetase, Domain 1"/>
    <property type="match status" value="1"/>
</dbReference>
<organism evidence="12 13">
    <name type="scientific">Racocetra fulgida</name>
    <dbReference type="NCBI Taxonomy" id="60492"/>
    <lineage>
        <taxon>Eukaryota</taxon>
        <taxon>Fungi</taxon>
        <taxon>Fungi incertae sedis</taxon>
        <taxon>Mucoromycota</taxon>
        <taxon>Glomeromycotina</taxon>
        <taxon>Glomeromycetes</taxon>
        <taxon>Diversisporales</taxon>
        <taxon>Gigasporaceae</taxon>
        <taxon>Racocetra</taxon>
    </lineage>
</organism>
<dbReference type="InterPro" id="IPR014729">
    <property type="entry name" value="Rossmann-like_a/b/a_fold"/>
</dbReference>
<evidence type="ECO:0000256" key="8">
    <source>
        <dbReference type="SAM" id="Coils"/>
    </source>
</evidence>
<dbReference type="GO" id="GO:0002161">
    <property type="term" value="F:aminoacyl-tRNA deacylase activity"/>
    <property type="evidence" value="ECO:0007669"/>
    <property type="project" value="InterPro"/>
</dbReference>
<dbReference type="GO" id="GO:0005829">
    <property type="term" value="C:cytosol"/>
    <property type="evidence" value="ECO:0007669"/>
    <property type="project" value="TreeGrafter"/>
</dbReference>
<dbReference type="PANTHER" id="PTHR43740:SF2">
    <property type="entry name" value="LEUCINE--TRNA LIGASE, MITOCHONDRIAL"/>
    <property type="match status" value="1"/>
</dbReference>
<dbReference type="PANTHER" id="PTHR43740">
    <property type="entry name" value="LEUCYL-TRNA SYNTHETASE"/>
    <property type="match status" value="1"/>
</dbReference>
<keyword evidence="8" id="KW-0175">Coiled coil</keyword>
<dbReference type="PRINTS" id="PR00985">
    <property type="entry name" value="TRNASYNTHLEU"/>
</dbReference>
<dbReference type="Proteomes" id="UP000789396">
    <property type="component" value="Unassembled WGS sequence"/>
</dbReference>
<protein>
    <recommendedName>
        <fullName evidence="2">leucine--tRNA ligase</fullName>
        <ecNumber evidence="2">6.1.1.4</ecNumber>
    </recommendedName>
</protein>
<dbReference type="EMBL" id="CAJVPZ010007896">
    <property type="protein sequence ID" value="CAG8591778.1"/>
    <property type="molecule type" value="Genomic_DNA"/>
</dbReference>
<dbReference type="GO" id="GO:0005524">
    <property type="term" value="F:ATP binding"/>
    <property type="evidence" value="ECO:0007669"/>
    <property type="project" value="UniProtKB-KW"/>
</dbReference>
<evidence type="ECO:0000259" key="10">
    <source>
        <dbReference type="Pfam" id="PF00133"/>
    </source>
</evidence>
<evidence type="ECO:0000256" key="6">
    <source>
        <dbReference type="ARBA" id="ARBA00022917"/>
    </source>
</evidence>
<comment type="similarity">
    <text evidence="1">Belongs to the class-I aminoacyl-tRNA synthetase family.</text>
</comment>
<feature type="domain" description="Aminoacyl-tRNA synthetase class Ia" evidence="10">
    <location>
        <begin position="761"/>
        <end position="914"/>
    </location>
</feature>
<dbReference type="AlphaFoldDB" id="A0A9N9G9W9"/>
<dbReference type="InterPro" id="IPR009080">
    <property type="entry name" value="tRNAsynth_Ia_anticodon-bd"/>
</dbReference>
<evidence type="ECO:0000256" key="2">
    <source>
        <dbReference type="ARBA" id="ARBA00013164"/>
    </source>
</evidence>
<feature type="coiled-coil region" evidence="8">
    <location>
        <begin position="1004"/>
        <end position="1034"/>
    </location>
</feature>
<dbReference type="CDD" id="cd00812">
    <property type="entry name" value="LeuRS_core"/>
    <property type="match status" value="1"/>
</dbReference>
<dbReference type="InterPro" id="IPR002302">
    <property type="entry name" value="Leu-tRNA-ligase"/>
</dbReference>
<evidence type="ECO:0000256" key="1">
    <source>
        <dbReference type="ARBA" id="ARBA00005594"/>
    </source>
</evidence>
<keyword evidence="6" id="KW-0648">Protein biosynthesis</keyword>
<proteinExistence type="inferred from homology"/>
<keyword evidence="13" id="KW-1185">Reference proteome</keyword>
<dbReference type="OrthoDB" id="15954at2759"/>
<dbReference type="GO" id="GO:0006429">
    <property type="term" value="P:leucyl-tRNA aminoacylation"/>
    <property type="evidence" value="ECO:0007669"/>
    <property type="project" value="InterPro"/>
</dbReference>
<accession>A0A9N9G9W9</accession>
<evidence type="ECO:0000256" key="3">
    <source>
        <dbReference type="ARBA" id="ARBA00022598"/>
    </source>
</evidence>
<dbReference type="SUPFAM" id="SSF52374">
    <property type="entry name" value="Nucleotidylyl transferase"/>
    <property type="match status" value="1"/>
</dbReference>
<dbReference type="GO" id="GO:0004823">
    <property type="term" value="F:leucine-tRNA ligase activity"/>
    <property type="evidence" value="ECO:0007669"/>
    <property type="project" value="UniProtKB-EC"/>
</dbReference>
<sequence length="1226" mass="142944">LGKKFQELGKKFQELGKKFQELGKKSLARETSCKIIFILLEFYEKINKLDSAARKKIEGKISPKNSSSYSQHISYLGNQKLEDYLKTVIGKIHNLFTEIRPELIVVKNQFRAEIAATNTLSETVRVFHDKKIILENRQQQLINIQKQSIDTARKNAQSRINQDLTQIQKAGLRQEITEIIEYADQIQNIIFYNTLAEIDHDLILLRNKLGESQFSYWTEEIKKVVNLTELIQCYKNFTCGQEKYLSYKKILLDTLSRVKEITSQTNRAELEDIINELGQHYHKCQEDNDLKLLVIDEFLADRTATLKQINNFSSRVLVDLKNSSSAELRHRKLERIIQSYQQKEQDFIVRLKSQLPEARLKANREMNQYLTAFCDLEGLFQAASLAIQSKNPIGDVKRYLAQINLKELLGKENIDEVTQSAGRIKNLIAELNKQEFVNEEEKMVWMESRFEIKFNLEFLETWLEFHNELDSLLEKDSENPEQLQKIIITARIAEIRAKIAEKEQVQNEEKINHQKIHWQNQLNNLLNRQAKVISDPSQIKILQQELSPKQFTNDEDGAIQKEIWSSQKNYSLIKNVCQNLQDYYDAFQELDQILTCEGNDYEELANIEKRLKEWLDSPLITRKNAVASWNSRLVNKLAEIENKIEFLQRTAVEPTSQSSAGKLKNLEINSKKIRRDILKRQTVKTRKKLSKLNDHREKKKSTPVTKKKILAMLTKNQRSAKKSFSPILKENPSTEIRQQRKSAEQETYEQEKEARINEAKNQTFWTDLRDNSRPKKYILAMFPYPSGSGLHVGHIRNYTIADALARFYRLKGYKVLMPIGWDAFGLPAEQYAIQTGNHPATFTQDNIKKFKEQLLKMGFSYDWSKEINTSEPAYYQWTQWIFCQIYQQGLAEYKQVPVYWCEELGTVLANEEIKLVGGRKVSERVLKITQYAPQLLEDLANLQRNWIGLSRGTIINFSLAEKKMTIPVFTTRPDTIYGVKAKKLQASLREVIVLIQFGKKTNFLLTKEDKNEAIEIINQKLEKKQVENNQKELLPEKDLPLILPPLNDFTPNSLDIYIGGQEHANLHLLYARFWHKILYKIGVVSQPEPFQKLLCQGVILGTDGEKMSKSRGNVVSPDKLVEKYGADALRLAEIFLGPPEQTTNFNIKSVWAMKKWLNRVYNFFVSYRETILLNTENEEISPHYHQMVNKATDYYHKLKLNLVIASLMTFINQCYEAKHKFMKLDY</sequence>
<evidence type="ECO:0000256" key="5">
    <source>
        <dbReference type="ARBA" id="ARBA00022840"/>
    </source>
</evidence>
<dbReference type="InterPro" id="IPR002300">
    <property type="entry name" value="aa-tRNA-synth_Ia"/>
</dbReference>
<keyword evidence="5" id="KW-0067">ATP-binding</keyword>
<dbReference type="FunFam" id="3.40.50.620:FF:000060">
    <property type="entry name" value="Leucine--tRNA ligase"/>
    <property type="match status" value="1"/>
</dbReference>
<dbReference type="Pfam" id="PF13603">
    <property type="entry name" value="tRNA-synt_1_2"/>
    <property type="match status" value="1"/>
</dbReference>